<proteinExistence type="predicted"/>
<name>A0A1X6NLI7_PORUM</name>
<dbReference type="EMBL" id="KV919534">
    <property type="protein sequence ID" value="OSX69474.1"/>
    <property type="molecule type" value="Genomic_DNA"/>
</dbReference>
<sequence length="108" mass="10922">MGKGTKARGGSSPFTAFPVPAATFVAAASPTSALPPQPALEPLLVSARWAAAVSRAGERPYNKCPVMPSWVPVATKLFPLVAEGSFGGTGGGFHSAKGQGECPFKAHA</sequence>
<dbReference type="Proteomes" id="UP000218209">
    <property type="component" value="Unassembled WGS sequence"/>
</dbReference>
<gene>
    <name evidence="1" type="ORF">BU14_1478s0001</name>
</gene>
<accession>A0A1X6NLI7</accession>
<organism evidence="1 2">
    <name type="scientific">Porphyra umbilicalis</name>
    <name type="common">Purple laver</name>
    <name type="synonym">Red alga</name>
    <dbReference type="NCBI Taxonomy" id="2786"/>
    <lineage>
        <taxon>Eukaryota</taxon>
        <taxon>Rhodophyta</taxon>
        <taxon>Bangiophyceae</taxon>
        <taxon>Bangiales</taxon>
        <taxon>Bangiaceae</taxon>
        <taxon>Porphyra</taxon>
    </lineage>
</organism>
<evidence type="ECO:0000313" key="1">
    <source>
        <dbReference type="EMBL" id="OSX69474.1"/>
    </source>
</evidence>
<evidence type="ECO:0000313" key="2">
    <source>
        <dbReference type="Proteomes" id="UP000218209"/>
    </source>
</evidence>
<dbReference type="AlphaFoldDB" id="A0A1X6NLI7"/>
<reference evidence="1 2" key="1">
    <citation type="submission" date="2017-03" db="EMBL/GenBank/DDBJ databases">
        <title>WGS assembly of Porphyra umbilicalis.</title>
        <authorList>
            <person name="Brawley S.H."/>
            <person name="Blouin N.A."/>
            <person name="Ficko-Blean E."/>
            <person name="Wheeler G.L."/>
            <person name="Lohr M."/>
            <person name="Goodson H.V."/>
            <person name="Jenkins J.W."/>
            <person name="Blaby-Haas C.E."/>
            <person name="Helliwell K.E."/>
            <person name="Chan C."/>
            <person name="Marriage T."/>
            <person name="Bhattacharya D."/>
            <person name="Klein A.S."/>
            <person name="Badis Y."/>
            <person name="Brodie J."/>
            <person name="Cao Y."/>
            <person name="Collen J."/>
            <person name="Dittami S.M."/>
            <person name="Gachon C.M."/>
            <person name="Green B.R."/>
            <person name="Karpowicz S."/>
            <person name="Kim J.W."/>
            <person name="Kudahl U."/>
            <person name="Lin S."/>
            <person name="Michel G."/>
            <person name="Mittag M."/>
            <person name="Olson B.J."/>
            <person name="Pangilinan J."/>
            <person name="Peng Y."/>
            <person name="Qiu H."/>
            <person name="Shu S."/>
            <person name="Singer J.T."/>
            <person name="Smith A.G."/>
            <person name="Sprecher B.N."/>
            <person name="Wagner V."/>
            <person name="Wang W."/>
            <person name="Wang Z.-Y."/>
            <person name="Yan J."/>
            <person name="Yarish C."/>
            <person name="Zoeuner-Riek S."/>
            <person name="Zhuang Y."/>
            <person name="Zou Y."/>
            <person name="Lindquist E.A."/>
            <person name="Grimwood J."/>
            <person name="Barry K."/>
            <person name="Rokhsar D.S."/>
            <person name="Schmutz J."/>
            <person name="Stiller J.W."/>
            <person name="Grossman A.R."/>
            <person name="Prochnik S.E."/>
        </authorList>
    </citation>
    <scope>NUCLEOTIDE SEQUENCE [LARGE SCALE GENOMIC DNA]</scope>
    <source>
        <strain evidence="1">4086291</strain>
    </source>
</reference>
<protein>
    <submittedName>
        <fullName evidence="1">Uncharacterized protein</fullName>
    </submittedName>
</protein>
<keyword evidence="2" id="KW-1185">Reference proteome</keyword>